<feature type="transmembrane region" description="Helical" evidence="6">
    <location>
        <begin position="378"/>
        <end position="397"/>
    </location>
</feature>
<dbReference type="PROSITE" id="PS50850">
    <property type="entry name" value="MFS"/>
    <property type="match status" value="1"/>
</dbReference>
<dbReference type="InterPro" id="IPR020846">
    <property type="entry name" value="MFS_dom"/>
</dbReference>
<keyword evidence="5 6" id="KW-0472">Membrane</keyword>
<feature type="transmembrane region" description="Helical" evidence="6">
    <location>
        <begin position="166"/>
        <end position="186"/>
    </location>
</feature>
<dbReference type="GO" id="GO:0012505">
    <property type="term" value="C:endomembrane system"/>
    <property type="evidence" value="ECO:0007669"/>
    <property type="project" value="UniProtKB-SubCell"/>
</dbReference>
<evidence type="ECO:0000313" key="8">
    <source>
        <dbReference type="EMBL" id="CAB4552258.1"/>
    </source>
</evidence>
<proteinExistence type="predicted"/>
<gene>
    <name evidence="8" type="ORF">UFOPK1591_00124</name>
</gene>
<evidence type="ECO:0000259" key="7">
    <source>
        <dbReference type="PROSITE" id="PS50850"/>
    </source>
</evidence>
<evidence type="ECO:0000256" key="1">
    <source>
        <dbReference type="ARBA" id="ARBA00004127"/>
    </source>
</evidence>
<dbReference type="SUPFAM" id="SSF103473">
    <property type="entry name" value="MFS general substrate transporter"/>
    <property type="match status" value="1"/>
</dbReference>
<dbReference type="AlphaFoldDB" id="A0A6J6CQX7"/>
<evidence type="ECO:0000256" key="5">
    <source>
        <dbReference type="ARBA" id="ARBA00023136"/>
    </source>
</evidence>
<keyword evidence="2" id="KW-0813">Transport</keyword>
<keyword evidence="4 6" id="KW-1133">Transmembrane helix</keyword>
<reference evidence="8" key="1">
    <citation type="submission" date="2020-05" db="EMBL/GenBank/DDBJ databases">
        <authorList>
            <person name="Chiriac C."/>
            <person name="Salcher M."/>
            <person name="Ghai R."/>
            <person name="Kavagutti S V."/>
        </authorList>
    </citation>
    <scope>NUCLEOTIDE SEQUENCE</scope>
</reference>
<feature type="transmembrane region" description="Helical" evidence="6">
    <location>
        <begin position="83"/>
        <end position="103"/>
    </location>
</feature>
<name>A0A6J6CQX7_9ZZZZ</name>
<feature type="transmembrane region" description="Helical" evidence="6">
    <location>
        <begin position="124"/>
        <end position="146"/>
    </location>
</feature>
<dbReference type="Gene3D" id="1.20.1250.20">
    <property type="entry name" value="MFS general substrate transporter like domains"/>
    <property type="match status" value="2"/>
</dbReference>
<dbReference type="GO" id="GO:0022857">
    <property type="term" value="F:transmembrane transporter activity"/>
    <property type="evidence" value="ECO:0007669"/>
    <property type="project" value="InterPro"/>
</dbReference>
<dbReference type="PANTHER" id="PTHR23519:SF1">
    <property type="entry name" value="AUTOPHAGY-RELATED PROTEIN 22"/>
    <property type="match status" value="1"/>
</dbReference>
<organism evidence="8">
    <name type="scientific">freshwater metagenome</name>
    <dbReference type="NCBI Taxonomy" id="449393"/>
    <lineage>
        <taxon>unclassified sequences</taxon>
        <taxon>metagenomes</taxon>
        <taxon>ecological metagenomes</taxon>
    </lineage>
</organism>
<protein>
    <submittedName>
        <fullName evidence="8">Unannotated protein</fullName>
    </submittedName>
</protein>
<evidence type="ECO:0000256" key="4">
    <source>
        <dbReference type="ARBA" id="ARBA00022989"/>
    </source>
</evidence>
<dbReference type="EMBL" id="CAEZTD010000005">
    <property type="protein sequence ID" value="CAB4552258.1"/>
    <property type="molecule type" value="Genomic_DNA"/>
</dbReference>
<feature type="transmembrane region" description="Helical" evidence="6">
    <location>
        <begin position="256"/>
        <end position="274"/>
    </location>
</feature>
<feature type="transmembrane region" description="Helical" evidence="6">
    <location>
        <begin position="311"/>
        <end position="327"/>
    </location>
</feature>
<evidence type="ECO:0000256" key="6">
    <source>
        <dbReference type="SAM" id="Phobius"/>
    </source>
</evidence>
<dbReference type="PANTHER" id="PTHR23519">
    <property type="entry name" value="AUTOPHAGY-RELATED PROTEIN 22"/>
    <property type="match status" value="1"/>
</dbReference>
<dbReference type="Pfam" id="PF11700">
    <property type="entry name" value="ATG22"/>
    <property type="match status" value="1"/>
</dbReference>
<accession>A0A6J6CQX7</accession>
<feature type="transmembrane region" description="Helical" evidence="6">
    <location>
        <begin position="58"/>
        <end position="77"/>
    </location>
</feature>
<evidence type="ECO:0000256" key="2">
    <source>
        <dbReference type="ARBA" id="ARBA00022448"/>
    </source>
</evidence>
<dbReference type="InterPro" id="IPR050495">
    <property type="entry name" value="ATG22/LtaA_families"/>
</dbReference>
<dbReference type="InterPro" id="IPR024671">
    <property type="entry name" value="Atg22-like"/>
</dbReference>
<keyword evidence="3 6" id="KW-0812">Transmembrane</keyword>
<feature type="domain" description="Major facilitator superfamily (MFS) profile" evidence="7">
    <location>
        <begin position="220"/>
        <end position="405"/>
    </location>
</feature>
<feature type="transmembrane region" description="Helical" evidence="6">
    <location>
        <begin position="348"/>
        <end position="372"/>
    </location>
</feature>
<evidence type="ECO:0000256" key="3">
    <source>
        <dbReference type="ARBA" id="ARBA00022692"/>
    </source>
</evidence>
<dbReference type="InterPro" id="IPR036259">
    <property type="entry name" value="MFS_trans_sf"/>
</dbReference>
<feature type="transmembrane region" description="Helical" evidence="6">
    <location>
        <begin position="222"/>
        <end position="250"/>
    </location>
</feature>
<feature type="transmembrane region" description="Helical" evidence="6">
    <location>
        <begin position="286"/>
        <end position="305"/>
    </location>
</feature>
<comment type="subcellular location">
    <subcellularLocation>
        <location evidence="1">Endomembrane system</location>
        <topology evidence="1">Multi-pass membrane protein</topology>
    </subcellularLocation>
</comment>
<sequence length="405" mass="43078">MFPLYIVNELFLNKSGYPNTEGDLSSGFQWSFVVAGFIVAIAAPIIGQRADASGGLRAWLATNTVVVGVATIGLAAIAPNPSFWIIGLILYVVANVFYEFAFVNYNTVLVRITTSKNIGRVSGFGWGLGYIGGIVALLVVLVLFIGLSGETGLLGITPDNALNVRLSFAFAGVWAILFALPAFFIAPKKPAGSARKKLSIFASYGKLFKDIARLYREDLPTFSFLIASAIFRDGLAAVFTLGAVIAATVFGFDFTSIMFFGIAANIVGGIGVFIGGALEDKFGPKAIIMVSLCGLIVAGLFVFFFRDMGQITFWIGGLLLSLFVGPTQSSSRSFLGRLTKPGKEGELYGLYATTGRGLSWLTGLLFAVMAGLLGGDAFGILAIVFVLLIGLLLMIPIRPQFTAKR</sequence>
<feature type="transmembrane region" description="Helical" evidence="6">
    <location>
        <begin position="27"/>
        <end position="46"/>
    </location>
</feature>